<proteinExistence type="predicted"/>
<dbReference type="AlphaFoldDB" id="A0A6M6E9H9"/>
<evidence type="ECO:0000313" key="3">
    <source>
        <dbReference type="Proteomes" id="UP000501076"/>
    </source>
</evidence>
<keyword evidence="1" id="KW-0472">Membrane</keyword>
<keyword evidence="1" id="KW-0812">Transmembrane</keyword>
<dbReference type="Proteomes" id="UP000501076">
    <property type="component" value="Plasmid pFDU301A"/>
</dbReference>
<accession>A0A6M6E9H9</accession>
<geneLocation type="plasmid" evidence="3">
    <name>pfdu301a</name>
</geneLocation>
<protein>
    <submittedName>
        <fullName evidence="2">Uncharacterized protein</fullName>
    </submittedName>
</protein>
<feature type="transmembrane region" description="Helical" evidence="1">
    <location>
        <begin position="36"/>
        <end position="53"/>
    </location>
</feature>
<organism evidence="2 3">
    <name type="scientific">Priestia megaterium</name>
    <name type="common">Bacillus megaterium</name>
    <dbReference type="NCBI Taxonomy" id="1404"/>
    <lineage>
        <taxon>Bacteria</taxon>
        <taxon>Bacillati</taxon>
        <taxon>Bacillota</taxon>
        <taxon>Bacilli</taxon>
        <taxon>Bacillales</taxon>
        <taxon>Bacillaceae</taxon>
        <taxon>Priestia</taxon>
    </lineage>
</organism>
<sequence length="81" mass="8979">MIAVIMISLMILIGLFLMGAALFAKKRSFEKIFISGSDNIIAGIIAIIFLNAPIKIQRIMLFTFGLLWSGGFAYFLITGKY</sequence>
<gene>
    <name evidence="2" type="ORF">FDZ14_29605</name>
</gene>
<keyword evidence="1" id="KW-1133">Transmembrane helix</keyword>
<keyword evidence="2" id="KW-0614">Plasmid</keyword>
<dbReference type="EMBL" id="CP045273">
    <property type="protein sequence ID" value="QJX80255.1"/>
    <property type="molecule type" value="Genomic_DNA"/>
</dbReference>
<evidence type="ECO:0000256" key="1">
    <source>
        <dbReference type="SAM" id="Phobius"/>
    </source>
</evidence>
<name>A0A6M6E9H9_PRIMG</name>
<feature type="transmembrane region" description="Helical" evidence="1">
    <location>
        <begin position="59"/>
        <end position="77"/>
    </location>
</feature>
<feature type="transmembrane region" description="Helical" evidence="1">
    <location>
        <begin position="6"/>
        <end position="24"/>
    </location>
</feature>
<evidence type="ECO:0000313" key="2">
    <source>
        <dbReference type="EMBL" id="QJX80255.1"/>
    </source>
</evidence>
<dbReference type="RefSeq" id="WP_171778241.1">
    <property type="nucleotide sequence ID" value="NZ_CP045273.1"/>
</dbReference>
<reference evidence="2 3" key="1">
    <citation type="submission" date="2019-10" db="EMBL/GenBank/DDBJ databases">
        <title>Complete genome sequences for adaption low water activity.</title>
        <authorList>
            <person name="Zhao L."/>
            <person name="Zhong J."/>
        </authorList>
    </citation>
    <scope>NUCLEOTIDE SEQUENCE [LARGE SCALE GENOMIC DNA]</scope>
    <source>
        <strain evidence="2 3">FDU301</strain>
        <plasmid evidence="3">pfdu301a</plasmid>
    </source>
</reference>